<reference evidence="5 6" key="1">
    <citation type="submission" date="2019-10" db="EMBL/GenBank/DDBJ databases">
        <title>Description of Paenibacillus terricola sp. nov.</title>
        <authorList>
            <person name="Carlier A."/>
            <person name="Qi S."/>
        </authorList>
    </citation>
    <scope>NUCLEOTIDE SEQUENCE [LARGE SCALE GENOMIC DNA]</scope>
    <source>
        <strain evidence="5 6">LMG 31459</strain>
    </source>
</reference>
<dbReference type="Proteomes" id="UP000596857">
    <property type="component" value="Unassembled WGS sequence"/>
</dbReference>
<comment type="similarity">
    <text evidence="3">Belongs to the bacterial microcompartments protein family.</text>
</comment>
<gene>
    <name evidence="5" type="ORF">GC101_35085</name>
</gene>
<dbReference type="PANTHER" id="PTHR33941:SF11">
    <property type="entry name" value="BACTERIAL MICROCOMPARTMENT SHELL PROTEIN PDUJ"/>
    <property type="match status" value="1"/>
</dbReference>
<evidence type="ECO:0000256" key="3">
    <source>
        <dbReference type="PROSITE-ProRule" id="PRU01278"/>
    </source>
</evidence>
<evidence type="ECO:0000313" key="6">
    <source>
        <dbReference type="Proteomes" id="UP000596857"/>
    </source>
</evidence>
<dbReference type="InterPro" id="IPR050575">
    <property type="entry name" value="BMC_shell"/>
</dbReference>
<sequence length="127" mass="12295">MQALGLIETLGYTTAVSAADAALKAADVQLIAVEKVIGVGGSLGVTIHLSGDVAAVGAAVDAGKAEAQRIGTVISAHVIAKAHEDVNRKILSRFLPGLPADSGAAAAGTAAAAVSGAASDTPDISEP</sequence>
<evidence type="ECO:0000313" key="5">
    <source>
        <dbReference type="EMBL" id="NOU84075.1"/>
    </source>
</evidence>
<dbReference type="InterPro" id="IPR037233">
    <property type="entry name" value="CcmK-like_sf"/>
</dbReference>
<dbReference type="InterPro" id="IPR000249">
    <property type="entry name" value="BMC_dom"/>
</dbReference>
<comment type="caution">
    <text evidence="5">The sequence shown here is derived from an EMBL/GenBank/DDBJ whole genome shotgun (WGS) entry which is preliminary data.</text>
</comment>
<comment type="subcellular location">
    <subcellularLocation>
        <location evidence="1">Bacterial microcompartment</location>
    </subcellularLocation>
</comment>
<name>A0ABX1YSK3_9BACL</name>
<organism evidence="5 6">
    <name type="scientific">Paenibacillus phytohabitans</name>
    <dbReference type="NCBI Taxonomy" id="2654978"/>
    <lineage>
        <taxon>Bacteria</taxon>
        <taxon>Bacillati</taxon>
        <taxon>Bacillota</taxon>
        <taxon>Bacilli</taxon>
        <taxon>Bacillales</taxon>
        <taxon>Paenibacillaceae</taxon>
        <taxon>Paenibacillus</taxon>
    </lineage>
</organism>
<dbReference type="Pfam" id="PF00936">
    <property type="entry name" value="BMC"/>
    <property type="match status" value="1"/>
</dbReference>
<evidence type="ECO:0000256" key="2">
    <source>
        <dbReference type="ARBA" id="ARBA00024446"/>
    </source>
</evidence>
<feature type="domain" description="BMC" evidence="4">
    <location>
        <begin position="3"/>
        <end position="91"/>
    </location>
</feature>
<keyword evidence="2" id="KW-1283">Bacterial microcompartment</keyword>
<evidence type="ECO:0000259" key="4">
    <source>
        <dbReference type="PROSITE" id="PS51930"/>
    </source>
</evidence>
<keyword evidence="6" id="KW-1185">Reference proteome</keyword>
<dbReference type="RefSeq" id="WP_216626875.1">
    <property type="nucleotide sequence ID" value="NZ_WHOB01000098.1"/>
</dbReference>
<protein>
    <submittedName>
        <fullName evidence="5">BMC domain-containing protein</fullName>
    </submittedName>
</protein>
<accession>A0ABX1YSK3</accession>
<evidence type="ECO:0000256" key="1">
    <source>
        <dbReference type="ARBA" id="ARBA00024322"/>
    </source>
</evidence>
<dbReference type="InterPro" id="IPR044872">
    <property type="entry name" value="CcmK/CsoS1_BMC"/>
</dbReference>
<dbReference type="EMBL" id="WHOB01000098">
    <property type="protein sequence ID" value="NOU84075.1"/>
    <property type="molecule type" value="Genomic_DNA"/>
</dbReference>
<dbReference type="SUPFAM" id="SSF143414">
    <property type="entry name" value="CcmK-like"/>
    <property type="match status" value="1"/>
</dbReference>
<dbReference type="PANTHER" id="PTHR33941">
    <property type="entry name" value="PROPANEDIOL UTILIZATION PROTEIN PDUA"/>
    <property type="match status" value="1"/>
</dbReference>
<dbReference type="SMART" id="SM00877">
    <property type="entry name" value="BMC"/>
    <property type="match status" value="1"/>
</dbReference>
<proteinExistence type="inferred from homology"/>
<dbReference type="Gene3D" id="3.30.70.1710">
    <property type="match status" value="1"/>
</dbReference>
<dbReference type="PROSITE" id="PS51930">
    <property type="entry name" value="BMC_2"/>
    <property type="match status" value="1"/>
</dbReference>